<dbReference type="AlphaFoldDB" id="A0A814D7Z9"/>
<protein>
    <recommendedName>
        <fullName evidence="8">RING-type domain-containing protein</fullName>
    </recommendedName>
</protein>
<keyword evidence="19" id="KW-1185">Reference proteome</keyword>
<accession>A0A814D7Z9</accession>
<feature type="repeat" description="TPR" evidence="7">
    <location>
        <begin position="327"/>
        <end position="360"/>
    </location>
</feature>
<evidence type="ECO:0000256" key="4">
    <source>
        <dbReference type="ARBA" id="ARBA00022803"/>
    </source>
</evidence>
<organism evidence="9 18">
    <name type="scientific">Rotaria magnacalcarata</name>
    <dbReference type="NCBI Taxonomy" id="392030"/>
    <lineage>
        <taxon>Eukaryota</taxon>
        <taxon>Metazoa</taxon>
        <taxon>Spiralia</taxon>
        <taxon>Gnathifera</taxon>
        <taxon>Rotifera</taxon>
        <taxon>Eurotatoria</taxon>
        <taxon>Bdelloidea</taxon>
        <taxon>Philodinida</taxon>
        <taxon>Philodinidae</taxon>
        <taxon>Rotaria</taxon>
    </lineage>
</organism>
<reference evidence="9" key="1">
    <citation type="submission" date="2021-02" db="EMBL/GenBank/DDBJ databases">
        <authorList>
            <person name="Nowell W R."/>
        </authorList>
    </citation>
    <scope>NUCLEOTIDE SEQUENCE</scope>
</reference>
<evidence type="ECO:0000313" key="17">
    <source>
        <dbReference type="EMBL" id="CAF4490725.1"/>
    </source>
</evidence>
<evidence type="ECO:0000256" key="7">
    <source>
        <dbReference type="PROSITE-ProRule" id="PRU00339"/>
    </source>
</evidence>
<gene>
    <name evidence="17" type="ORF">BYL167_LOCUS35558</name>
    <name evidence="9" type="ORF">CJN711_LOCUS116</name>
    <name evidence="16" type="ORF">GIL414_LOCUS32508</name>
    <name evidence="10" type="ORF">KQP761_LOCUS31743</name>
    <name evidence="13" type="ORF">MBJ925_LOCUS22475</name>
    <name evidence="15" type="ORF">OVN521_LOCUS5032</name>
    <name evidence="14" type="ORF">UXM345_LOCUS5151</name>
    <name evidence="12" type="ORF">WKI299_LOCUS13347</name>
    <name evidence="11" type="ORF">XDN619_LOCUS5660</name>
</gene>
<evidence type="ECO:0000256" key="1">
    <source>
        <dbReference type="ARBA" id="ARBA00022723"/>
    </source>
</evidence>
<dbReference type="PANTHER" id="PTHR45641:SF19">
    <property type="entry name" value="NEPHROCYSTIN-3"/>
    <property type="match status" value="1"/>
</dbReference>
<evidence type="ECO:0000313" key="14">
    <source>
        <dbReference type="EMBL" id="CAF3806995.1"/>
    </source>
</evidence>
<dbReference type="EMBL" id="CAJOBG010000487">
    <property type="protein sequence ID" value="CAF3820727.1"/>
    <property type="molecule type" value="Genomic_DNA"/>
</dbReference>
<dbReference type="Proteomes" id="UP000663842">
    <property type="component" value="Unassembled WGS sequence"/>
</dbReference>
<keyword evidence="3 6" id="KW-0863">Zinc-finger</keyword>
<dbReference type="PROSITE" id="PS50293">
    <property type="entry name" value="TPR_REGION"/>
    <property type="match status" value="2"/>
</dbReference>
<evidence type="ECO:0000256" key="6">
    <source>
        <dbReference type="PROSITE-ProRule" id="PRU00175"/>
    </source>
</evidence>
<evidence type="ECO:0000313" key="11">
    <source>
        <dbReference type="EMBL" id="CAF2034350.1"/>
    </source>
</evidence>
<evidence type="ECO:0000313" key="15">
    <source>
        <dbReference type="EMBL" id="CAF3820727.1"/>
    </source>
</evidence>
<dbReference type="SUPFAM" id="SSF48452">
    <property type="entry name" value="TPR-like"/>
    <property type="match status" value="1"/>
</dbReference>
<dbReference type="OrthoDB" id="5142960at2759"/>
<dbReference type="EMBL" id="CAJNOW010017705">
    <property type="protein sequence ID" value="CAF1659625.1"/>
    <property type="molecule type" value="Genomic_DNA"/>
</dbReference>
<dbReference type="Pfam" id="PF00097">
    <property type="entry name" value="zf-C3HC4"/>
    <property type="match status" value="1"/>
</dbReference>
<evidence type="ECO:0000313" key="12">
    <source>
        <dbReference type="EMBL" id="CAF2066800.1"/>
    </source>
</evidence>
<evidence type="ECO:0000313" key="16">
    <source>
        <dbReference type="EMBL" id="CAF4452946.1"/>
    </source>
</evidence>
<dbReference type="EMBL" id="CAJNOV010000010">
    <property type="protein sequence ID" value="CAF0954639.1"/>
    <property type="molecule type" value="Genomic_DNA"/>
</dbReference>
<keyword evidence="4 7" id="KW-0802">TPR repeat</keyword>
<dbReference type="PROSITE" id="PS50005">
    <property type="entry name" value="TPR"/>
    <property type="match status" value="6"/>
</dbReference>
<dbReference type="PANTHER" id="PTHR45641">
    <property type="entry name" value="TETRATRICOPEPTIDE REPEAT PROTEIN (AFU_ORTHOLOGUE AFUA_6G03870)"/>
    <property type="match status" value="1"/>
</dbReference>
<dbReference type="Proteomes" id="UP000663855">
    <property type="component" value="Unassembled WGS sequence"/>
</dbReference>
<dbReference type="Proteomes" id="UP000681967">
    <property type="component" value="Unassembled WGS sequence"/>
</dbReference>
<dbReference type="SMART" id="SM00184">
    <property type="entry name" value="RING"/>
    <property type="match status" value="1"/>
</dbReference>
<dbReference type="SUPFAM" id="SSF49599">
    <property type="entry name" value="TRAF domain-like"/>
    <property type="match status" value="1"/>
</dbReference>
<keyword evidence="1" id="KW-0479">Metal-binding</keyword>
<evidence type="ECO:0000259" key="8">
    <source>
        <dbReference type="PROSITE" id="PS50089"/>
    </source>
</evidence>
<dbReference type="EMBL" id="CAJOBF010000374">
    <property type="protein sequence ID" value="CAF3806995.1"/>
    <property type="molecule type" value="Genomic_DNA"/>
</dbReference>
<dbReference type="EMBL" id="CAJOBH010075241">
    <property type="protein sequence ID" value="CAF4490725.1"/>
    <property type="molecule type" value="Genomic_DNA"/>
</dbReference>
<dbReference type="Pfam" id="PF13181">
    <property type="entry name" value="TPR_8"/>
    <property type="match status" value="1"/>
</dbReference>
<dbReference type="Proteomes" id="UP000663856">
    <property type="component" value="Unassembled WGS sequence"/>
</dbReference>
<dbReference type="EMBL" id="CAJOBJ010069246">
    <property type="protein sequence ID" value="CAF4452946.1"/>
    <property type="molecule type" value="Genomic_DNA"/>
</dbReference>
<feature type="repeat" description="TPR" evidence="7">
    <location>
        <begin position="207"/>
        <end position="240"/>
    </location>
</feature>
<evidence type="ECO:0000313" key="13">
    <source>
        <dbReference type="EMBL" id="CAF2102177.1"/>
    </source>
</evidence>
<dbReference type="InterPro" id="IPR019734">
    <property type="entry name" value="TPR_rpt"/>
</dbReference>
<dbReference type="CDD" id="cd16449">
    <property type="entry name" value="RING-HC"/>
    <property type="match status" value="1"/>
</dbReference>
<dbReference type="Proteomes" id="UP000663887">
    <property type="component" value="Unassembled WGS sequence"/>
</dbReference>
<feature type="domain" description="RING-type" evidence="8">
    <location>
        <begin position="14"/>
        <end position="54"/>
    </location>
</feature>
<dbReference type="SMART" id="SM00028">
    <property type="entry name" value="TPR"/>
    <property type="match status" value="9"/>
</dbReference>
<dbReference type="Proteomes" id="UP000663824">
    <property type="component" value="Unassembled WGS sequence"/>
</dbReference>
<feature type="repeat" description="TPR" evidence="7">
    <location>
        <begin position="411"/>
        <end position="444"/>
    </location>
</feature>
<dbReference type="GO" id="GO:0008270">
    <property type="term" value="F:zinc ion binding"/>
    <property type="evidence" value="ECO:0007669"/>
    <property type="project" value="UniProtKB-KW"/>
</dbReference>
<dbReference type="InterPro" id="IPR018957">
    <property type="entry name" value="Znf_C3HC4_RING-type"/>
</dbReference>
<dbReference type="PROSITE" id="PS50089">
    <property type="entry name" value="ZF_RING_2"/>
    <property type="match status" value="1"/>
</dbReference>
<evidence type="ECO:0000256" key="3">
    <source>
        <dbReference type="ARBA" id="ARBA00022771"/>
    </source>
</evidence>
<feature type="repeat" description="TPR" evidence="7">
    <location>
        <begin position="455"/>
        <end position="488"/>
    </location>
</feature>
<feature type="repeat" description="TPR" evidence="7">
    <location>
        <begin position="247"/>
        <end position="280"/>
    </location>
</feature>
<evidence type="ECO:0000313" key="18">
    <source>
        <dbReference type="Proteomes" id="UP000663855"/>
    </source>
</evidence>
<dbReference type="EMBL" id="CAJNRG010001577">
    <property type="protein sequence ID" value="CAF2034350.1"/>
    <property type="molecule type" value="Genomic_DNA"/>
</dbReference>
<dbReference type="InterPro" id="IPR013083">
    <property type="entry name" value="Znf_RING/FYVE/PHD"/>
</dbReference>
<name>A0A814D7Z9_9BILA</name>
<evidence type="ECO:0000256" key="5">
    <source>
        <dbReference type="ARBA" id="ARBA00022833"/>
    </source>
</evidence>
<dbReference type="Gene3D" id="1.25.40.10">
    <property type="entry name" value="Tetratricopeptide repeat domain"/>
    <property type="match status" value="3"/>
</dbReference>
<comment type="caution">
    <text evidence="9">The sequence shown here is derived from an EMBL/GenBank/DDBJ whole genome shotgun (WGS) entry which is preliminary data.</text>
</comment>
<sequence>MTATQNDIQRLIECCICCDYLTDVRETPCCHQLFCHACILSWLQTSTKNCPRCRSTALTEHNLTKNFVIERFVDNLEFDCPHKLQGCPAKIPRCDLPKHKRLCSYSPQKLAQKNQEKLAELQALLKKYKAPRSRVTDNALFDLAILFHAEHQYAHARECLTLIKNKKNIPEMVVLQAHIERDDSHYDKALELYTQAYASATLIPKRTELLLEKGHIYIKTAQYGQAKDAFKQALDLLEDDDRSQKKAEILNAFGLVAKKCSEYDQAIAAYNDALEIVDTDSDVWSEIISNLADIHRKKGNYNEARDLYLKSLKKMESIYGQNHPSIADIMNNLGMLFKKEGKYIEALDYLKQAIKISKHYYGDEHPSIGIYLTNIGDIYRKQSDFKTAEGTYKEAITALEKAFGPNHIEVAEVLNSMGLVLKKRADYDGAQSHYERAIRIVHSTFGEDQEHYKLGIYYNNLADVYRKRNQFDTALQLYARALSSIEKTLGPQHSEAAEILHNIGQVQHQLGNYKEAIDYINRALAIVKKEFSDKHYKYGMFLNSLGLAYAMIDDYTTAYEHIKQALQILLTALGGNHIEVCDVYSNLGDVCMKLVAESDQQKTKNKNSNEKQSKLDEAKKYYTEAQRIAQATFGAEHTKSKQFLSLLFIVDNYNSF</sequence>
<dbReference type="Proteomes" id="UP000663866">
    <property type="component" value="Unassembled WGS sequence"/>
</dbReference>
<dbReference type="Pfam" id="PF13424">
    <property type="entry name" value="TPR_12"/>
    <property type="match status" value="3"/>
</dbReference>
<dbReference type="Proteomes" id="UP000663834">
    <property type="component" value="Unassembled WGS sequence"/>
</dbReference>
<evidence type="ECO:0000313" key="19">
    <source>
        <dbReference type="Proteomes" id="UP000663866"/>
    </source>
</evidence>
<dbReference type="EMBL" id="CAJNRF010005031">
    <property type="protein sequence ID" value="CAF2066800.1"/>
    <property type="molecule type" value="Genomic_DNA"/>
</dbReference>
<dbReference type="SUPFAM" id="SSF57850">
    <property type="entry name" value="RING/U-box"/>
    <property type="match status" value="1"/>
</dbReference>
<evidence type="ECO:0000313" key="10">
    <source>
        <dbReference type="EMBL" id="CAF1659625.1"/>
    </source>
</evidence>
<keyword evidence="5" id="KW-0862">Zinc</keyword>
<dbReference type="Proteomes" id="UP000681720">
    <property type="component" value="Unassembled WGS sequence"/>
</dbReference>
<dbReference type="Gene3D" id="3.30.40.10">
    <property type="entry name" value="Zinc/RING finger domain, C3HC4 (zinc finger)"/>
    <property type="match status" value="1"/>
</dbReference>
<feature type="repeat" description="TPR" evidence="7">
    <location>
        <begin position="497"/>
        <end position="530"/>
    </location>
</feature>
<dbReference type="InterPro" id="IPR001841">
    <property type="entry name" value="Znf_RING"/>
</dbReference>
<evidence type="ECO:0000313" key="9">
    <source>
        <dbReference type="EMBL" id="CAF0954639.1"/>
    </source>
</evidence>
<dbReference type="InterPro" id="IPR011990">
    <property type="entry name" value="TPR-like_helical_dom_sf"/>
</dbReference>
<evidence type="ECO:0000256" key="2">
    <source>
        <dbReference type="ARBA" id="ARBA00022737"/>
    </source>
</evidence>
<proteinExistence type="predicted"/>
<dbReference type="GO" id="GO:0005737">
    <property type="term" value="C:cytoplasm"/>
    <property type="evidence" value="ECO:0007669"/>
    <property type="project" value="UniProtKB-ARBA"/>
</dbReference>
<dbReference type="EMBL" id="CAJNRE010011522">
    <property type="protein sequence ID" value="CAF2102177.1"/>
    <property type="molecule type" value="Genomic_DNA"/>
</dbReference>
<keyword evidence="2" id="KW-0677">Repeat</keyword>